<dbReference type="AlphaFoldDB" id="A0A4Z2HLB2"/>
<evidence type="ECO:0000313" key="3">
    <source>
        <dbReference type="Proteomes" id="UP000314294"/>
    </source>
</evidence>
<feature type="compositionally biased region" description="Polar residues" evidence="1">
    <location>
        <begin position="1"/>
        <end position="20"/>
    </location>
</feature>
<comment type="caution">
    <text evidence="2">The sequence shown here is derived from an EMBL/GenBank/DDBJ whole genome shotgun (WGS) entry which is preliminary data.</text>
</comment>
<keyword evidence="3" id="KW-1185">Reference proteome</keyword>
<feature type="region of interest" description="Disordered" evidence="1">
    <location>
        <begin position="158"/>
        <end position="196"/>
    </location>
</feature>
<evidence type="ECO:0000313" key="2">
    <source>
        <dbReference type="EMBL" id="TNN66648.1"/>
    </source>
</evidence>
<organism evidence="2 3">
    <name type="scientific">Liparis tanakae</name>
    <name type="common">Tanaka's snailfish</name>
    <dbReference type="NCBI Taxonomy" id="230148"/>
    <lineage>
        <taxon>Eukaryota</taxon>
        <taxon>Metazoa</taxon>
        <taxon>Chordata</taxon>
        <taxon>Craniata</taxon>
        <taxon>Vertebrata</taxon>
        <taxon>Euteleostomi</taxon>
        <taxon>Actinopterygii</taxon>
        <taxon>Neopterygii</taxon>
        <taxon>Teleostei</taxon>
        <taxon>Neoteleostei</taxon>
        <taxon>Acanthomorphata</taxon>
        <taxon>Eupercaria</taxon>
        <taxon>Perciformes</taxon>
        <taxon>Cottioidei</taxon>
        <taxon>Cottales</taxon>
        <taxon>Liparidae</taxon>
        <taxon>Liparis</taxon>
    </lineage>
</organism>
<feature type="region of interest" description="Disordered" evidence="1">
    <location>
        <begin position="92"/>
        <end position="125"/>
    </location>
</feature>
<dbReference type="Proteomes" id="UP000314294">
    <property type="component" value="Unassembled WGS sequence"/>
</dbReference>
<evidence type="ECO:0000256" key="1">
    <source>
        <dbReference type="SAM" id="MobiDB-lite"/>
    </source>
</evidence>
<protein>
    <submittedName>
        <fullName evidence="2">Uncharacterized protein</fullName>
    </submittedName>
</protein>
<name>A0A4Z2HLB2_9TELE</name>
<accession>A0A4Z2HLB2</accession>
<gene>
    <name evidence="2" type="ORF">EYF80_023182</name>
</gene>
<sequence length="341" mass="35836">MATKWPSQGRTQVALQSQSGPPGRITHAGSLITADTGLAELGTALVTVDLILGLRASCHTFHTPTIKIPERIRAQHYSQPDTLSCSCPSLCPHHGSDSERSRSRDSSPKTPRAAGPGPHNSSVVMGCDGARLRRADPVVQQALKRALVLRRHVREDERGPGDLEAARRGDGLGVEQPGDVCGRVSRPDAGETGGGAARDVLVGRALGDGRGLCGGEEEEEHRHHGVGCIAPPTPPPPLSCVSLTENIHSVVGAGHRAPPGLGGAGVAPLVGPRHGGEGQVVVPSLARRPRRDLLAVPKPRGCRRGASRHDALQRQRLRLLHRDGQRGGGVHHPHRGGGVRI</sequence>
<feature type="region of interest" description="Disordered" evidence="1">
    <location>
        <begin position="1"/>
        <end position="28"/>
    </location>
</feature>
<reference evidence="2 3" key="1">
    <citation type="submission" date="2019-03" db="EMBL/GenBank/DDBJ databases">
        <title>First draft genome of Liparis tanakae, snailfish: a comprehensive survey of snailfish specific genes.</title>
        <authorList>
            <person name="Kim W."/>
            <person name="Song I."/>
            <person name="Jeong J.-H."/>
            <person name="Kim D."/>
            <person name="Kim S."/>
            <person name="Ryu S."/>
            <person name="Song J.Y."/>
            <person name="Lee S.K."/>
        </authorList>
    </citation>
    <scope>NUCLEOTIDE SEQUENCE [LARGE SCALE GENOMIC DNA]</scope>
    <source>
        <tissue evidence="2">Muscle</tissue>
    </source>
</reference>
<feature type="compositionally biased region" description="Basic and acidic residues" evidence="1">
    <location>
        <begin position="94"/>
        <end position="107"/>
    </location>
</feature>
<feature type="compositionally biased region" description="Basic and acidic residues" evidence="1">
    <location>
        <begin position="158"/>
        <end position="170"/>
    </location>
</feature>
<proteinExistence type="predicted"/>
<dbReference type="EMBL" id="SRLO01000216">
    <property type="protein sequence ID" value="TNN66648.1"/>
    <property type="molecule type" value="Genomic_DNA"/>
</dbReference>